<dbReference type="GO" id="GO:0000978">
    <property type="term" value="F:RNA polymerase II cis-regulatory region sequence-specific DNA binding"/>
    <property type="evidence" value="ECO:0007669"/>
    <property type="project" value="TreeGrafter"/>
</dbReference>
<dbReference type="Ensembl" id="ENSVKKT00000011325.1">
    <property type="protein sequence ID" value="ENSVKKP00000011061.1"/>
    <property type="gene ID" value="ENSVKKG00000007756.1"/>
</dbReference>
<reference evidence="9" key="1">
    <citation type="submission" date="2025-08" db="UniProtKB">
        <authorList>
            <consortium name="Ensembl"/>
        </authorList>
    </citation>
    <scope>IDENTIFICATION</scope>
</reference>
<comment type="subcellular location">
    <subcellularLocation>
        <location evidence="1">Endoplasmic reticulum membrane</location>
        <topology evidence="1">Single-pass type II membrane protein</topology>
    </subcellularLocation>
</comment>
<proteinExistence type="inferred from homology"/>
<evidence type="ECO:0000256" key="3">
    <source>
        <dbReference type="ARBA" id="ARBA00023015"/>
    </source>
</evidence>
<evidence type="ECO:0000256" key="7">
    <source>
        <dbReference type="SAM" id="MobiDB-lite"/>
    </source>
</evidence>
<evidence type="ECO:0000313" key="9">
    <source>
        <dbReference type="Ensembl" id="ENSVKKP00000011061.1"/>
    </source>
</evidence>
<comment type="similarity">
    <text evidence="2">Belongs to the bZIP family. ATF subfamily.</text>
</comment>
<keyword evidence="3" id="KW-0805">Transcription regulation</keyword>
<dbReference type="PANTHER" id="PTHR45996:SF4">
    <property type="entry name" value="CYCLIC AMP-RESPONSIVE ELEMENT-BINDING PROTEIN 3"/>
    <property type="match status" value="1"/>
</dbReference>
<dbReference type="InterPro" id="IPR004827">
    <property type="entry name" value="bZIP"/>
</dbReference>
<evidence type="ECO:0000259" key="8">
    <source>
        <dbReference type="Pfam" id="PF00170"/>
    </source>
</evidence>
<protein>
    <recommendedName>
        <fullName evidence="8">BZIP domain-containing protein</fullName>
    </recommendedName>
</protein>
<evidence type="ECO:0000256" key="1">
    <source>
        <dbReference type="ARBA" id="ARBA00004648"/>
    </source>
</evidence>
<reference evidence="9" key="2">
    <citation type="submission" date="2025-09" db="UniProtKB">
        <authorList>
            <consortium name="Ensembl"/>
        </authorList>
    </citation>
    <scope>IDENTIFICATION</scope>
</reference>
<accession>A0A8D2JAI2</accession>
<keyword evidence="10" id="KW-1185">Reference proteome</keyword>
<dbReference type="AlphaFoldDB" id="A0A8D2JAI2"/>
<dbReference type="Pfam" id="PF00170">
    <property type="entry name" value="bZIP_1"/>
    <property type="match status" value="1"/>
</dbReference>
<dbReference type="SUPFAM" id="SSF57959">
    <property type="entry name" value="Leucine zipper domain"/>
    <property type="match status" value="1"/>
</dbReference>
<sequence>PRAAPPSPEVSSRITTTPRIQSPQGRKLRSWRAAGAAPGWARQRWPSSWVRGRLSSPFCCSPDTLTTSDPGGLACSTGPCSPCWGATWEPPFWAACISWAPLFQFDFPPLVLTDEEKRLLEKEGVLIPSNLPLTKAEERALKRVRRKIRNKQSAQDSRRKKKVYVDSLESRWGEHLQRGGQRHVASQPCEAGLGELAPPPSSAPGGPGWPMCHCPLTGGPKRPGTSCASLAASGLGVRPAGQQLLYLIRSLLWLLAGWWPAQPRTTSCRGRCSFWRNRTCECLVRGGGRPSPSRAMAISGTGGTLACLKAPRAHGSPAGTAPPHRGCL</sequence>
<evidence type="ECO:0000256" key="5">
    <source>
        <dbReference type="ARBA" id="ARBA00023163"/>
    </source>
</evidence>
<feature type="region of interest" description="Disordered" evidence="7">
    <location>
        <begin position="1"/>
        <end position="36"/>
    </location>
</feature>
<evidence type="ECO:0000256" key="2">
    <source>
        <dbReference type="ARBA" id="ARBA00009050"/>
    </source>
</evidence>
<organism evidence="9 10">
    <name type="scientific">Varanus komodoensis</name>
    <name type="common">Komodo dragon</name>
    <dbReference type="NCBI Taxonomy" id="61221"/>
    <lineage>
        <taxon>Eukaryota</taxon>
        <taxon>Metazoa</taxon>
        <taxon>Chordata</taxon>
        <taxon>Craniata</taxon>
        <taxon>Vertebrata</taxon>
        <taxon>Euteleostomi</taxon>
        <taxon>Lepidosauria</taxon>
        <taxon>Squamata</taxon>
        <taxon>Bifurcata</taxon>
        <taxon>Unidentata</taxon>
        <taxon>Episquamata</taxon>
        <taxon>Toxicofera</taxon>
        <taxon>Anguimorpha</taxon>
        <taxon>Paleoanguimorpha</taxon>
        <taxon>Varanoidea</taxon>
        <taxon>Varanidae</taxon>
        <taxon>Varanus</taxon>
    </lineage>
</organism>
<keyword evidence="4" id="KW-0238">DNA-binding</keyword>
<dbReference type="GO" id="GO:0005634">
    <property type="term" value="C:nucleus"/>
    <property type="evidence" value="ECO:0007669"/>
    <property type="project" value="TreeGrafter"/>
</dbReference>
<dbReference type="GO" id="GO:0005789">
    <property type="term" value="C:endoplasmic reticulum membrane"/>
    <property type="evidence" value="ECO:0007669"/>
    <property type="project" value="UniProtKB-SubCell"/>
</dbReference>
<dbReference type="InterPro" id="IPR051381">
    <property type="entry name" value="CREB_ATF_subfamily"/>
</dbReference>
<feature type="domain" description="BZIP" evidence="8">
    <location>
        <begin position="138"/>
        <end position="171"/>
    </location>
</feature>
<name>A0A8D2JAI2_VARKO</name>
<dbReference type="PANTHER" id="PTHR45996">
    <property type="entry name" value="AGAP001464-PB"/>
    <property type="match status" value="1"/>
</dbReference>
<evidence type="ECO:0000256" key="6">
    <source>
        <dbReference type="ARBA" id="ARBA00023242"/>
    </source>
</evidence>
<keyword evidence="5" id="KW-0804">Transcription</keyword>
<dbReference type="Proteomes" id="UP000694545">
    <property type="component" value="Unplaced"/>
</dbReference>
<dbReference type="InterPro" id="IPR046347">
    <property type="entry name" value="bZIP_sf"/>
</dbReference>
<evidence type="ECO:0000313" key="10">
    <source>
        <dbReference type="Proteomes" id="UP000694545"/>
    </source>
</evidence>
<evidence type="ECO:0000256" key="4">
    <source>
        <dbReference type="ARBA" id="ARBA00023125"/>
    </source>
</evidence>
<dbReference type="GO" id="GO:0000981">
    <property type="term" value="F:DNA-binding transcription factor activity, RNA polymerase II-specific"/>
    <property type="evidence" value="ECO:0007669"/>
    <property type="project" value="TreeGrafter"/>
</dbReference>
<feature type="compositionally biased region" description="Polar residues" evidence="7">
    <location>
        <begin position="9"/>
        <end position="24"/>
    </location>
</feature>
<keyword evidence="6" id="KW-0539">Nucleus</keyword>
<dbReference type="Gene3D" id="1.20.5.170">
    <property type="match status" value="1"/>
</dbReference>